<dbReference type="Gene3D" id="3.40.50.300">
    <property type="entry name" value="P-loop containing nucleotide triphosphate hydrolases"/>
    <property type="match status" value="2"/>
</dbReference>
<evidence type="ECO:0000256" key="10">
    <source>
        <dbReference type="ARBA" id="ARBA00022840"/>
    </source>
</evidence>
<dbReference type="AlphaFoldDB" id="A0A4U9R2K8"/>
<keyword evidence="12" id="KW-0233">DNA recombination</keyword>
<evidence type="ECO:0000256" key="1">
    <source>
        <dbReference type="ARBA" id="ARBA00001946"/>
    </source>
</evidence>
<dbReference type="Pfam" id="PF00570">
    <property type="entry name" value="HRDC"/>
    <property type="match status" value="1"/>
</dbReference>
<evidence type="ECO:0000256" key="17">
    <source>
        <dbReference type="SAM" id="MobiDB-lite"/>
    </source>
</evidence>
<evidence type="ECO:0000256" key="11">
    <source>
        <dbReference type="ARBA" id="ARBA00023125"/>
    </source>
</evidence>
<evidence type="ECO:0000259" key="18">
    <source>
        <dbReference type="PROSITE" id="PS50967"/>
    </source>
</evidence>
<evidence type="ECO:0000256" key="3">
    <source>
        <dbReference type="ARBA" id="ARBA00005446"/>
    </source>
</evidence>
<dbReference type="InterPro" id="IPR006293">
    <property type="entry name" value="DNA_helicase_ATP-dep_RecQ_bac"/>
</dbReference>
<dbReference type="FunFam" id="3.40.50.300:FF:000296">
    <property type="entry name" value="ATP-dependent DNA helicase RecQ"/>
    <property type="match status" value="1"/>
</dbReference>
<dbReference type="Pfam" id="PF14493">
    <property type="entry name" value="HTH_40"/>
    <property type="match status" value="1"/>
</dbReference>
<organism evidence="21 22">
    <name type="scientific">Hathewaya histolytica</name>
    <name type="common">Clostridium histolyticum</name>
    <dbReference type="NCBI Taxonomy" id="1498"/>
    <lineage>
        <taxon>Bacteria</taxon>
        <taxon>Bacillati</taxon>
        <taxon>Bacillota</taxon>
        <taxon>Clostridia</taxon>
        <taxon>Eubacteriales</taxon>
        <taxon>Clostridiaceae</taxon>
        <taxon>Hathewaya</taxon>
    </lineage>
</organism>
<comment type="catalytic activity">
    <reaction evidence="15">
        <text>Couples ATP hydrolysis with the unwinding of duplex DNA by translocating in the 3'-5' direction.</text>
        <dbReference type="EC" id="5.6.2.4"/>
    </reaction>
</comment>
<dbReference type="RefSeq" id="WP_138209505.1">
    <property type="nucleotide sequence ID" value="NZ_CBCRUQ010000001.1"/>
</dbReference>
<dbReference type="SUPFAM" id="SSF52540">
    <property type="entry name" value="P-loop containing nucleoside triphosphate hydrolases"/>
    <property type="match status" value="1"/>
</dbReference>
<dbReference type="InterPro" id="IPR032284">
    <property type="entry name" value="RecQ_Zn-bd"/>
</dbReference>
<dbReference type="Gene3D" id="1.10.150.80">
    <property type="entry name" value="HRDC domain"/>
    <property type="match status" value="1"/>
</dbReference>
<keyword evidence="5" id="KW-0547">Nucleotide-binding</keyword>
<keyword evidence="14" id="KW-0413">Isomerase</keyword>
<dbReference type="GO" id="GO:0006281">
    <property type="term" value="P:DNA repair"/>
    <property type="evidence" value="ECO:0007669"/>
    <property type="project" value="UniProtKB-KW"/>
</dbReference>
<feature type="domain" description="Helicase ATP-binding" evidence="19">
    <location>
        <begin position="26"/>
        <end position="195"/>
    </location>
</feature>
<dbReference type="PANTHER" id="PTHR13710:SF105">
    <property type="entry name" value="ATP-DEPENDENT DNA HELICASE Q1"/>
    <property type="match status" value="1"/>
</dbReference>
<dbReference type="EC" id="5.6.2.4" evidence="16"/>
<dbReference type="SMART" id="SM00487">
    <property type="entry name" value="DEXDc"/>
    <property type="match status" value="1"/>
</dbReference>
<accession>A0A4U9R2K8</accession>
<sequence>MSNKSLEILNKCYGYSHFRKGQEEIINEIVSGRDVACIMPTGGGKSICYQIPALIMSSVTLVISPLISLMKDQVDSLRVLGIEADYINSSLGNCEIMDIMNRLKNNEIKILYIAPERLDSKEFLNAISNVEISLIAIDEAHCVSQWGHDFRLSYKNVNKFISLLRNRPVVAAFTATATEEVREDIISLLGLKEPKVFVTGFNRENLEIKVLKGINKKSYILDYIENYKDESGIIYAATRKECDSLHEYLNDKGFSVGVYHAGLSNEERIKTQEDFVYDNINIIVATNAFGMGIDKSNVRFVIHYNIPKNIESYYQEIGRAGRDGEPSTCILLFSPGDIHTQKYLIDMSIGNPDRKVNEYKKLQTMVDLVYTTSCYKSFILNYFGEESEVGCKNCSNCNLEGELVDRTIDAQKVLSCIYRMKRPYGTTMIVDVLRGSTNKKLISVGLNELSTYGIVKNHTKDALKEFINTLISHRFIDYIEGEYPVVKLNELSYKVLKGEEKVLLKEIVKVKKVSKNNELYELLREVRKEIAKSEGVPPYVVFGDSSLKDMSTRYPMTSEQFLDITGVGESKKEKYGERFLSVICDYVETNDIKAKWEYHKENKKSSKTSKSTSGDKNKEKSSDVTIKMLREKSLEEVAKERGILLGTIFSHIKEYIKENSILDFTIDFSGLLESNREEVILRAIDKVGYERLKPIKDEVSSDVSYDEIRAVILKNFFIKEAR</sequence>
<dbReference type="GO" id="GO:0030894">
    <property type="term" value="C:replisome"/>
    <property type="evidence" value="ECO:0007669"/>
    <property type="project" value="TreeGrafter"/>
</dbReference>
<evidence type="ECO:0000259" key="20">
    <source>
        <dbReference type="PROSITE" id="PS51194"/>
    </source>
</evidence>
<dbReference type="InterPro" id="IPR002121">
    <property type="entry name" value="HRDC_dom"/>
</dbReference>
<dbReference type="PROSITE" id="PS50967">
    <property type="entry name" value="HRDC"/>
    <property type="match status" value="1"/>
</dbReference>
<dbReference type="OrthoDB" id="9763310at2"/>
<dbReference type="Pfam" id="PF00270">
    <property type="entry name" value="DEAD"/>
    <property type="match status" value="1"/>
</dbReference>
<dbReference type="Pfam" id="PF09382">
    <property type="entry name" value="RQC"/>
    <property type="match status" value="1"/>
</dbReference>
<dbReference type="InterPro" id="IPR011545">
    <property type="entry name" value="DEAD/DEAH_box_helicase_dom"/>
</dbReference>
<dbReference type="GO" id="GO:0006260">
    <property type="term" value="P:DNA replication"/>
    <property type="evidence" value="ECO:0007669"/>
    <property type="project" value="InterPro"/>
</dbReference>
<feature type="domain" description="HRDC" evidence="18">
    <location>
        <begin position="513"/>
        <end position="593"/>
    </location>
</feature>
<dbReference type="SUPFAM" id="SSF47819">
    <property type="entry name" value="HRDC-like"/>
    <property type="match status" value="1"/>
</dbReference>
<evidence type="ECO:0000256" key="7">
    <source>
        <dbReference type="ARBA" id="ARBA00022801"/>
    </source>
</evidence>
<dbReference type="EMBL" id="LR590481">
    <property type="protein sequence ID" value="VTQ85564.1"/>
    <property type="molecule type" value="Genomic_DNA"/>
</dbReference>
<keyword evidence="11" id="KW-0238">DNA-binding</keyword>
<dbReference type="Gene3D" id="1.10.10.1390">
    <property type="entry name" value="ATP-dependent DNA helicase RecQ"/>
    <property type="match status" value="1"/>
</dbReference>
<dbReference type="InterPro" id="IPR014001">
    <property type="entry name" value="Helicase_ATP-bd"/>
</dbReference>
<evidence type="ECO:0000256" key="13">
    <source>
        <dbReference type="ARBA" id="ARBA00023204"/>
    </source>
</evidence>
<evidence type="ECO:0000256" key="9">
    <source>
        <dbReference type="ARBA" id="ARBA00022833"/>
    </source>
</evidence>
<dbReference type="CDD" id="cd18794">
    <property type="entry name" value="SF2_C_RecQ"/>
    <property type="match status" value="1"/>
</dbReference>
<dbReference type="Proteomes" id="UP000308489">
    <property type="component" value="Chromosome 1"/>
</dbReference>
<evidence type="ECO:0000256" key="14">
    <source>
        <dbReference type="ARBA" id="ARBA00023235"/>
    </source>
</evidence>
<dbReference type="NCBIfam" id="TIGR00614">
    <property type="entry name" value="recQ_fam"/>
    <property type="match status" value="1"/>
</dbReference>
<dbReference type="SMART" id="SM00956">
    <property type="entry name" value="RQC"/>
    <property type="match status" value="1"/>
</dbReference>
<dbReference type="Gene3D" id="1.10.10.10">
    <property type="entry name" value="Winged helix-like DNA-binding domain superfamily/Winged helix DNA-binding domain"/>
    <property type="match status" value="1"/>
</dbReference>
<evidence type="ECO:0000256" key="15">
    <source>
        <dbReference type="ARBA" id="ARBA00034617"/>
    </source>
</evidence>
<keyword evidence="6" id="KW-0227">DNA damage</keyword>
<keyword evidence="8 21" id="KW-0347">Helicase</keyword>
<keyword evidence="13" id="KW-0234">DNA repair</keyword>
<evidence type="ECO:0000259" key="19">
    <source>
        <dbReference type="PROSITE" id="PS51192"/>
    </source>
</evidence>
<dbReference type="GO" id="GO:0005737">
    <property type="term" value="C:cytoplasm"/>
    <property type="evidence" value="ECO:0007669"/>
    <property type="project" value="TreeGrafter"/>
</dbReference>
<dbReference type="GO" id="GO:0016787">
    <property type="term" value="F:hydrolase activity"/>
    <property type="evidence" value="ECO:0007669"/>
    <property type="project" value="UniProtKB-KW"/>
</dbReference>
<evidence type="ECO:0000313" key="22">
    <source>
        <dbReference type="Proteomes" id="UP000308489"/>
    </source>
</evidence>
<dbReference type="SUPFAM" id="SSF46785">
    <property type="entry name" value="Winged helix' DNA-binding domain"/>
    <property type="match status" value="1"/>
</dbReference>
<dbReference type="Pfam" id="PF00271">
    <property type="entry name" value="Helicase_C"/>
    <property type="match status" value="1"/>
</dbReference>
<gene>
    <name evidence="21" type="primary">recQ</name>
    <name evidence="21" type="ORF">NCTC503_00783</name>
</gene>
<evidence type="ECO:0000256" key="6">
    <source>
        <dbReference type="ARBA" id="ARBA00022763"/>
    </source>
</evidence>
<comment type="similarity">
    <text evidence="3">Belongs to the helicase family. RecQ subfamily.</text>
</comment>
<dbReference type="Pfam" id="PF16124">
    <property type="entry name" value="RecQ_Zn_bind"/>
    <property type="match status" value="1"/>
</dbReference>
<keyword evidence="22" id="KW-1185">Reference proteome</keyword>
<dbReference type="SMART" id="SM00341">
    <property type="entry name" value="HRDC"/>
    <property type="match status" value="1"/>
</dbReference>
<dbReference type="PANTHER" id="PTHR13710">
    <property type="entry name" value="DNA HELICASE RECQ FAMILY MEMBER"/>
    <property type="match status" value="1"/>
</dbReference>
<evidence type="ECO:0000256" key="2">
    <source>
        <dbReference type="ARBA" id="ARBA00001947"/>
    </source>
</evidence>
<feature type="compositionally biased region" description="Basic and acidic residues" evidence="17">
    <location>
        <begin position="613"/>
        <end position="622"/>
    </location>
</feature>
<evidence type="ECO:0000256" key="16">
    <source>
        <dbReference type="NCBIfam" id="TIGR01389"/>
    </source>
</evidence>
<dbReference type="GO" id="GO:0003677">
    <property type="term" value="F:DNA binding"/>
    <property type="evidence" value="ECO:0007669"/>
    <property type="project" value="UniProtKB-KW"/>
</dbReference>
<evidence type="ECO:0000256" key="5">
    <source>
        <dbReference type="ARBA" id="ARBA00022741"/>
    </source>
</evidence>
<evidence type="ECO:0000256" key="4">
    <source>
        <dbReference type="ARBA" id="ARBA00022723"/>
    </source>
</evidence>
<dbReference type="GO" id="GO:0005524">
    <property type="term" value="F:ATP binding"/>
    <property type="evidence" value="ECO:0007669"/>
    <property type="project" value="UniProtKB-KW"/>
</dbReference>
<keyword evidence="7 21" id="KW-0378">Hydrolase</keyword>
<evidence type="ECO:0000256" key="8">
    <source>
        <dbReference type="ARBA" id="ARBA00022806"/>
    </source>
</evidence>
<comment type="cofactor">
    <cofactor evidence="1">
        <name>Mg(2+)</name>
        <dbReference type="ChEBI" id="CHEBI:18420"/>
    </cofactor>
</comment>
<feature type="domain" description="Helicase C-terminal" evidence="20">
    <location>
        <begin position="219"/>
        <end position="363"/>
    </location>
</feature>
<evidence type="ECO:0000313" key="21">
    <source>
        <dbReference type="EMBL" id="VTQ85564.1"/>
    </source>
</evidence>
<dbReference type="InterPro" id="IPR044876">
    <property type="entry name" value="HRDC_dom_sf"/>
</dbReference>
<dbReference type="GO" id="GO:0009378">
    <property type="term" value="F:four-way junction helicase activity"/>
    <property type="evidence" value="ECO:0007669"/>
    <property type="project" value="TreeGrafter"/>
</dbReference>
<dbReference type="InterPro" id="IPR027417">
    <property type="entry name" value="P-loop_NTPase"/>
</dbReference>
<comment type="cofactor">
    <cofactor evidence="2">
        <name>Zn(2+)</name>
        <dbReference type="ChEBI" id="CHEBI:29105"/>
    </cofactor>
</comment>
<protein>
    <recommendedName>
        <fullName evidence="16">DNA helicase RecQ</fullName>
        <ecNumber evidence="16">5.6.2.4</ecNumber>
    </recommendedName>
</protein>
<dbReference type="InterPro" id="IPR018982">
    <property type="entry name" value="RQC_domain"/>
</dbReference>
<feature type="region of interest" description="Disordered" evidence="17">
    <location>
        <begin position="603"/>
        <end position="622"/>
    </location>
</feature>
<dbReference type="KEGG" id="hhw:NCTC503_00783"/>
<dbReference type="InterPro" id="IPR001650">
    <property type="entry name" value="Helicase_C-like"/>
</dbReference>
<dbReference type="GO" id="GO:0009432">
    <property type="term" value="P:SOS response"/>
    <property type="evidence" value="ECO:0007669"/>
    <property type="project" value="UniProtKB-UniRule"/>
</dbReference>
<name>A0A4U9R2K8_HATHI</name>
<dbReference type="NCBIfam" id="TIGR01389">
    <property type="entry name" value="recQ"/>
    <property type="match status" value="1"/>
</dbReference>
<evidence type="ECO:0000256" key="12">
    <source>
        <dbReference type="ARBA" id="ARBA00023172"/>
    </source>
</evidence>
<keyword evidence="9" id="KW-0862">Zinc</keyword>
<dbReference type="InterPro" id="IPR010997">
    <property type="entry name" value="HRDC-like_sf"/>
</dbReference>
<dbReference type="CDD" id="cd17920">
    <property type="entry name" value="DEXHc_RecQ"/>
    <property type="match status" value="1"/>
</dbReference>
<dbReference type="SMART" id="SM00490">
    <property type="entry name" value="HELICc"/>
    <property type="match status" value="1"/>
</dbReference>
<dbReference type="InterPro" id="IPR036388">
    <property type="entry name" value="WH-like_DNA-bd_sf"/>
</dbReference>
<dbReference type="InterPro" id="IPR004589">
    <property type="entry name" value="DNA_helicase_ATP-dep_RecQ"/>
</dbReference>
<keyword evidence="10" id="KW-0067">ATP-binding</keyword>
<keyword evidence="4" id="KW-0479">Metal-binding</keyword>
<dbReference type="InterPro" id="IPR029491">
    <property type="entry name" value="Helicase_HTH"/>
</dbReference>
<dbReference type="PROSITE" id="PS51192">
    <property type="entry name" value="HELICASE_ATP_BIND_1"/>
    <property type="match status" value="1"/>
</dbReference>
<dbReference type="GO" id="GO:0006310">
    <property type="term" value="P:DNA recombination"/>
    <property type="evidence" value="ECO:0007669"/>
    <property type="project" value="UniProtKB-UniRule"/>
</dbReference>
<dbReference type="GO" id="GO:0043138">
    <property type="term" value="F:3'-5' DNA helicase activity"/>
    <property type="evidence" value="ECO:0007669"/>
    <property type="project" value="UniProtKB-EC"/>
</dbReference>
<dbReference type="InterPro" id="IPR036390">
    <property type="entry name" value="WH_DNA-bd_sf"/>
</dbReference>
<dbReference type="PROSITE" id="PS51194">
    <property type="entry name" value="HELICASE_CTER"/>
    <property type="match status" value="1"/>
</dbReference>
<proteinExistence type="inferred from homology"/>
<reference evidence="21 22" key="1">
    <citation type="submission" date="2019-05" db="EMBL/GenBank/DDBJ databases">
        <authorList>
            <consortium name="Pathogen Informatics"/>
        </authorList>
    </citation>
    <scope>NUCLEOTIDE SEQUENCE [LARGE SCALE GENOMIC DNA]</scope>
    <source>
        <strain evidence="21 22">NCTC503</strain>
    </source>
</reference>
<dbReference type="GO" id="GO:0043590">
    <property type="term" value="C:bacterial nucleoid"/>
    <property type="evidence" value="ECO:0007669"/>
    <property type="project" value="TreeGrafter"/>
</dbReference>
<dbReference type="GO" id="GO:0046872">
    <property type="term" value="F:metal ion binding"/>
    <property type="evidence" value="ECO:0007669"/>
    <property type="project" value="UniProtKB-KW"/>
</dbReference>